<protein>
    <submittedName>
        <fullName evidence="2">Uncharacterized protein</fullName>
    </submittedName>
</protein>
<feature type="region of interest" description="Disordered" evidence="1">
    <location>
        <begin position="41"/>
        <end position="94"/>
    </location>
</feature>
<feature type="compositionally biased region" description="Polar residues" evidence="1">
    <location>
        <begin position="51"/>
        <end position="67"/>
    </location>
</feature>
<comment type="caution">
    <text evidence="2">The sequence shown here is derived from an EMBL/GenBank/DDBJ whole genome shotgun (WGS) entry which is preliminary data.</text>
</comment>
<name>A0AAD2HJT9_9AGAR</name>
<reference evidence="2" key="1">
    <citation type="submission" date="2023-11" db="EMBL/GenBank/DDBJ databases">
        <authorList>
            <person name="De Vega J J."/>
            <person name="De Vega J J."/>
        </authorList>
    </citation>
    <scope>NUCLEOTIDE SEQUENCE</scope>
</reference>
<gene>
    <name evidence="2" type="ORF">MYCIT1_LOCUS26180</name>
</gene>
<feature type="compositionally biased region" description="Low complexity" evidence="1">
    <location>
        <begin position="1"/>
        <end position="18"/>
    </location>
</feature>
<feature type="region of interest" description="Disordered" evidence="1">
    <location>
        <begin position="1"/>
        <end position="22"/>
    </location>
</feature>
<accession>A0AAD2HJT9</accession>
<dbReference type="AlphaFoldDB" id="A0AAD2HJT9"/>
<keyword evidence="3" id="KW-1185">Reference proteome</keyword>
<feature type="compositionally biased region" description="Low complexity" evidence="1">
    <location>
        <begin position="85"/>
        <end position="94"/>
    </location>
</feature>
<evidence type="ECO:0000313" key="2">
    <source>
        <dbReference type="EMBL" id="CAK5277281.1"/>
    </source>
</evidence>
<dbReference type="Proteomes" id="UP001295794">
    <property type="component" value="Unassembled WGS sequence"/>
</dbReference>
<sequence length="278" mass="28500">MRSAGAARRMSRKSSSLRTCRPVRESASMFGLRAWNAANAAAGQSAGSRPGSMSQNTQSQNTHSILSDLSAGNAKWARSAPKPPEGSSGSSESSFASKVSESIWSCASVETLLSPGPGPGPSHAYLVVISACCKLAHAANARRHAHGDVSCSSTATSCAYGSRKCARTARPSITMTVFSSGAAPNVVIARVGGSCTTSARCTSSRHVAAGSCPMRPRRSTMMRTERHRAAVCSASAIPGARASSPPPTMPVISVIEMGIGAERCATRAATSGLATSRV</sequence>
<dbReference type="EMBL" id="CAVNYO010000419">
    <property type="protein sequence ID" value="CAK5277281.1"/>
    <property type="molecule type" value="Genomic_DNA"/>
</dbReference>
<proteinExistence type="predicted"/>
<evidence type="ECO:0000256" key="1">
    <source>
        <dbReference type="SAM" id="MobiDB-lite"/>
    </source>
</evidence>
<organism evidence="2 3">
    <name type="scientific">Mycena citricolor</name>
    <dbReference type="NCBI Taxonomy" id="2018698"/>
    <lineage>
        <taxon>Eukaryota</taxon>
        <taxon>Fungi</taxon>
        <taxon>Dikarya</taxon>
        <taxon>Basidiomycota</taxon>
        <taxon>Agaricomycotina</taxon>
        <taxon>Agaricomycetes</taxon>
        <taxon>Agaricomycetidae</taxon>
        <taxon>Agaricales</taxon>
        <taxon>Marasmiineae</taxon>
        <taxon>Mycenaceae</taxon>
        <taxon>Mycena</taxon>
    </lineage>
</organism>
<evidence type="ECO:0000313" key="3">
    <source>
        <dbReference type="Proteomes" id="UP001295794"/>
    </source>
</evidence>